<accession>A0A3A1P0H1</accession>
<reference evidence="9 10" key="1">
    <citation type="submission" date="2018-08" db="EMBL/GenBank/DDBJ databases">
        <title>Erythrobacter zhengii sp.nov., a bacterium isolated from deep-sea sediment.</title>
        <authorList>
            <person name="Fang C."/>
            <person name="Wu Y.-H."/>
            <person name="Sun C."/>
            <person name="Wang H."/>
            <person name="Cheng H."/>
            <person name="Meng F.-X."/>
            <person name="Wang C.-S."/>
            <person name="Xu X.-W."/>
        </authorList>
    </citation>
    <scope>NUCLEOTIDE SEQUENCE [LARGE SCALE GENOMIC DNA]</scope>
    <source>
        <strain evidence="9 10">CCTCC AB 2015396</strain>
    </source>
</reference>
<comment type="subcellular location">
    <subcellularLocation>
        <location evidence="1">Cell membrane</location>
        <topology evidence="1">Multi-pass membrane protein</topology>
    </subcellularLocation>
</comment>
<comment type="caution">
    <text evidence="9">The sequence shown here is derived from an EMBL/GenBank/DDBJ whole genome shotgun (WGS) entry which is preliminary data.</text>
</comment>
<feature type="transmembrane region" description="Helical" evidence="6">
    <location>
        <begin position="340"/>
        <end position="362"/>
    </location>
</feature>
<feature type="transmembrane region" description="Helical" evidence="6">
    <location>
        <begin position="770"/>
        <end position="789"/>
    </location>
</feature>
<keyword evidence="2" id="KW-1003">Cell membrane</keyword>
<feature type="domain" description="ABC3 transporter permease C-terminal" evidence="7">
    <location>
        <begin position="291"/>
        <end position="403"/>
    </location>
</feature>
<keyword evidence="3 6" id="KW-0812">Transmembrane</keyword>
<dbReference type="GO" id="GO:0022857">
    <property type="term" value="F:transmembrane transporter activity"/>
    <property type="evidence" value="ECO:0007669"/>
    <property type="project" value="TreeGrafter"/>
</dbReference>
<dbReference type="InterPro" id="IPR003838">
    <property type="entry name" value="ABC3_permease_C"/>
</dbReference>
<feature type="transmembrane region" description="Helical" evidence="6">
    <location>
        <begin position="727"/>
        <end position="750"/>
    </location>
</feature>
<dbReference type="PANTHER" id="PTHR30572">
    <property type="entry name" value="MEMBRANE COMPONENT OF TRANSPORTER-RELATED"/>
    <property type="match status" value="1"/>
</dbReference>
<feature type="domain" description="MacB-like periplasmic core" evidence="8">
    <location>
        <begin position="20"/>
        <end position="240"/>
    </location>
</feature>
<evidence type="ECO:0000259" key="8">
    <source>
        <dbReference type="Pfam" id="PF12704"/>
    </source>
</evidence>
<dbReference type="AlphaFoldDB" id="A0A3A1P0H1"/>
<feature type="domain" description="ABC3 transporter permease C-terminal" evidence="7">
    <location>
        <begin position="687"/>
        <end position="796"/>
    </location>
</feature>
<dbReference type="Pfam" id="PF02687">
    <property type="entry name" value="FtsX"/>
    <property type="match status" value="2"/>
</dbReference>
<evidence type="ECO:0000256" key="6">
    <source>
        <dbReference type="SAM" id="Phobius"/>
    </source>
</evidence>
<feature type="transmembrane region" description="Helical" evidence="6">
    <location>
        <begin position="683"/>
        <end position="706"/>
    </location>
</feature>
<dbReference type="EMBL" id="QXFM01000121">
    <property type="protein sequence ID" value="RIV82175.1"/>
    <property type="molecule type" value="Genomic_DNA"/>
</dbReference>
<keyword evidence="5 6" id="KW-0472">Membrane</keyword>
<sequence length="806" mass="86115">MNTFSLLRLYRSLTRHKLYSVLNIGSLAVGIAVFLVLGLYVRFETSFEKWLPDHDKIYLVQTIWHIEDSPFNGAFPNTMGGLLEQIREDFPGTVGTRIMPTPINVIRNGVGIEEQGAQVDPEFFDVFALPMVAGNGPATLNSPSGVLIDQDTAEKYFGTLDAVGQTLTLTTGVDGKTGTYTVGGVFQNLPENTDLNFKVLGQLPAVQTAPWWYRWGSTSLFTYLRFPTPAAAQAFNAKLDGFVNRRGMKDLGPETPTKWQQLAVLPITAAHLTPAGGQAASLSQSVIAMGVVGVIALLIAMVNYINLATARAGLRAREVAMSKVLGANRNVLIRQFIGEAVLLVALAALVGLSLAELALPWINAATEMSLAIPYALAVPALAVLALVVGIAAGFYPAVLLARYPAASVLASARAPGGGRAGARVRELLVMFQFALAISFMVGTLVLAAQTAHVRSADVGFKRDGLIVVRSMTQAEPEQIQALTAGWRALPMIHSLTLADNSAGGSGTNNANSIEIPGQPGPGPSLQQIVVGPDFFRTYGARLLAGREFDLAHGADDFANRKDGVPVSIVINRMGASALGFASPEAAVGKTVGKGNRTFTIIGVIDNMRFLSPRDATTATYYSFTARMDEYATATLRYSGDLRTAMDAVKGTWLQVAPQVPFDASSADQRLAELYKSDEQATRLFTIGAVLAVLIGCVGLWGLASFNTVRRVKEIGIRKTLGASTRDIVLLLVGQFLRPVVIANLIAWPLAWVALRNWLAGFSDPVVLSPLYFVAASVLALLIAALTVSVQSLRAARAIPAWALRHD</sequence>
<evidence type="ECO:0000256" key="4">
    <source>
        <dbReference type="ARBA" id="ARBA00022989"/>
    </source>
</evidence>
<dbReference type="OrthoDB" id="9770036at2"/>
<feature type="transmembrane region" description="Helical" evidence="6">
    <location>
        <begin position="286"/>
        <end position="307"/>
    </location>
</feature>
<gene>
    <name evidence="9" type="ORF">D2V17_15990</name>
</gene>
<evidence type="ECO:0000313" key="9">
    <source>
        <dbReference type="EMBL" id="RIV82175.1"/>
    </source>
</evidence>
<dbReference type="Pfam" id="PF12704">
    <property type="entry name" value="MacB_PCD"/>
    <property type="match status" value="1"/>
</dbReference>
<dbReference type="GO" id="GO:0005886">
    <property type="term" value="C:plasma membrane"/>
    <property type="evidence" value="ECO:0007669"/>
    <property type="project" value="UniProtKB-SubCell"/>
</dbReference>
<dbReference type="InterPro" id="IPR025857">
    <property type="entry name" value="MacB_PCD"/>
</dbReference>
<feature type="transmembrane region" description="Helical" evidence="6">
    <location>
        <begin position="374"/>
        <end position="395"/>
    </location>
</feature>
<keyword evidence="4 6" id="KW-1133">Transmembrane helix</keyword>
<protein>
    <submittedName>
        <fullName evidence="9">Transporter</fullName>
    </submittedName>
</protein>
<evidence type="ECO:0000313" key="10">
    <source>
        <dbReference type="Proteomes" id="UP000265366"/>
    </source>
</evidence>
<dbReference type="Proteomes" id="UP000265366">
    <property type="component" value="Unassembled WGS sequence"/>
</dbReference>
<keyword evidence="10" id="KW-1185">Reference proteome</keyword>
<feature type="transmembrane region" description="Helical" evidence="6">
    <location>
        <begin position="21"/>
        <end position="41"/>
    </location>
</feature>
<evidence type="ECO:0000256" key="5">
    <source>
        <dbReference type="ARBA" id="ARBA00023136"/>
    </source>
</evidence>
<dbReference type="InterPro" id="IPR050250">
    <property type="entry name" value="Macrolide_Exporter_MacB"/>
</dbReference>
<dbReference type="RefSeq" id="WP_119593883.1">
    <property type="nucleotide sequence ID" value="NZ_QXFM01000121.1"/>
</dbReference>
<evidence type="ECO:0000256" key="1">
    <source>
        <dbReference type="ARBA" id="ARBA00004651"/>
    </source>
</evidence>
<evidence type="ECO:0000256" key="2">
    <source>
        <dbReference type="ARBA" id="ARBA00022475"/>
    </source>
</evidence>
<proteinExistence type="predicted"/>
<name>A0A3A1P0H1_9SPHN</name>
<dbReference type="PANTHER" id="PTHR30572:SF18">
    <property type="entry name" value="ABC-TYPE MACROLIDE FAMILY EXPORT SYSTEM PERMEASE COMPONENT 2"/>
    <property type="match status" value="1"/>
</dbReference>
<evidence type="ECO:0000259" key="7">
    <source>
        <dbReference type="Pfam" id="PF02687"/>
    </source>
</evidence>
<organism evidence="9 10">
    <name type="scientific">Aurantiacibacter xanthus</name>
    <dbReference type="NCBI Taxonomy" id="1784712"/>
    <lineage>
        <taxon>Bacteria</taxon>
        <taxon>Pseudomonadati</taxon>
        <taxon>Pseudomonadota</taxon>
        <taxon>Alphaproteobacteria</taxon>
        <taxon>Sphingomonadales</taxon>
        <taxon>Erythrobacteraceae</taxon>
        <taxon>Aurantiacibacter</taxon>
    </lineage>
</organism>
<feature type="transmembrane region" description="Helical" evidence="6">
    <location>
        <begin position="427"/>
        <end position="448"/>
    </location>
</feature>
<evidence type="ECO:0000256" key="3">
    <source>
        <dbReference type="ARBA" id="ARBA00022692"/>
    </source>
</evidence>